<keyword evidence="2" id="KW-1185">Reference proteome</keyword>
<dbReference type="EMBL" id="KZ293416">
    <property type="protein sequence ID" value="PBK76555.1"/>
    <property type="molecule type" value="Genomic_DNA"/>
</dbReference>
<dbReference type="Proteomes" id="UP000218334">
    <property type="component" value="Unassembled WGS sequence"/>
</dbReference>
<evidence type="ECO:0000313" key="2">
    <source>
        <dbReference type="Proteomes" id="UP000218334"/>
    </source>
</evidence>
<protein>
    <recommendedName>
        <fullName evidence="3">F-box domain-containing protein</fullName>
    </recommendedName>
</protein>
<reference evidence="2" key="1">
    <citation type="journal article" date="2017" name="Nat. Ecol. Evol.">
        <title>Genome expansion and lineage-specific genetic innovations in the forest pathogenic fungi Armillaria.</title>
        <authorList>
            <person name="Sipos G."/>
            <person name="Prasanna A.N."/>
            <person name="Walter M.C."/>
            <person name="O'Connor E."/>
            <person name="Balint B."/>
            <person name="Krizsan K."/>
            <person name="Kiss B."/>
            <person name="Hess J."/>
            <person name="Varga T."/>
            <person name="Slot J."/>
            <person name="Riley R."/>
            <person name="Boka B."/>
            <person name="Rigling D."/>
            <person name="Barry K."/>
            <person name="Lee J."/>
            <person name="Mihaltcheva S."/>
            <person name="LaButti K."/>
            <person name="Lipzen A."/>
            <person name="Waldron R."/>
            <person name="Moloney N.M."/>
            <person name="Sperisen C."/>
            <person name="Kredics L."/>
            <person name="Vagvoelgyi C."/>
            <person name="Patrignani A."/>
            <person name="Fitzpatrick D."/>
            <person name="Nagy I."/>
            <person name="Doyle S."/>
            <person name="Anderson J.B."/>
            <person name="Grigoriev I.V."/>
            <person name="Gueldener U."/>
            <person name="Muensterkoetter M."/>
            <person name="Nagy L.G."/>
        </authorList>
    </citation>
    <scope>NUCLEOTIDE SEQUENCE [LARGE SCALE GENOMIC DNA]</scope>
    <source>
        <strain evidence="2">28-4</strain>
    </source>
</reference>
<proteinExistence type="predicted"/>
<accession>A0A2H3C0E9</accession>
<sequence length="433" mass="48995">MDQCVLPQEILDAIIDLSKDDSPTLQACSLASRCLTQRTRVHLFYTILPRTDTRNDAMLNLLRSSPSLATHIRRVGLTRLSEYNSKAFATIIGLLIVPIHLEMNRVDWSSIPVYSANALCSRTYTSVCLWNVQFSSFSELAALLSSSTRLESLTIVENESDTPKASCCDHQHSSPGPPVEHMELIDYDGCEYHILSGINSQRCPVSIKELRSLEIMPRTMDYLTQFKVLLKHAIMLKELTLTHPIDPMPLEGLPPLPISHLVKLIVKMPDYHFGYAQPIDWWISNFENTDSNCTLEEIHLHVYTEQDEYVGYAHHSEHEAVWDRVAQALSNRMPALRFMEVEIAIDYSPAPAFRGVLPPPSVSYLMNSCIKGKLATLESRGITVEVAVKTPRCLRMYSFIASNSPQSIFVKLRNLQRRIPPRKMSNNPLEGLC</sequence>
<name>A0A2H3C0E9_9AGAR</name>
<evidence type="ECO:0008006" key="3">
    <source>
        <dbReference type="Google" id="ProtNLM"/>
    </source>
</evidence>
<dbReference type="AlphaFoldDB" id="A0A2H3C0E9"/>
<organism evidence="1 2">
    <name type="scientific">Armillaria solidipes</name>
    <dbReference type="NCBI Taxonomy" id="1076256"/>
    <lineage>
        <taxon>Eukaryota</taxon>
        <taxon>Fungi</taxon>
        <taxon>Dikarya</taxon>
        <taxon>Basidiomycota</taxon>
        <taxon>Agaricomycotina</taxon>
        <taxon>Agaricomycetes</taxon>
        <taxon>Agaricomycetidae</taxon>
        <taxon>Agaricales</taxon>
        <taxon>Marasmiineae</taxon>
        <taxon>Physalacriaceae</taxon>
        <taxon>Armillaria</taxon>
    </lineage>
</organism>
<gene>
    <name evidence="1" type="ORF">ARMSODRAFT_948361</name>
</gene>
<evidence type="ECO:0000313" key="1">
    <source>
        <dbReference type="EMBL" id="PBK76555.1"/>
    </source>
</evidence>